<feature type="region of interest" description="Disordered" evidence="1">
    <location>
        <begin position="1"/>
        <end position="20"/>
    </location>
</feature>
<dbReference type="InParanoid" id="L9KUU3"/>
<reference evidence="3" key="2">
    <citation type="journal article" date="2013" name="Nat. Commun.">
        <title>Genome of the Chinese tree shrew.</title>
        <authorList>
            <person name="Fan Y."/>
            <person name="Huang Z.Y."/>
            <person name="Cao C.C."/>
            <person name="Chen C.S."/>
            <person name="Chen Y.X."/>
            <person name="Fan D.D."/>
            <person name="He J."/>
            <person name="Hou H.L."/>
            <person name="Hu L."/>
            <person name="Hu X.T."/>
            <person name="Jiang X.T."/>
            <person name="Lai R."/>
            <person name="Lang Y.S."/>
            <person name="Liang B."/>
            <person name="Liao S.G."/>
            <person name="Mu D."/>
            <person name="Ma Y.Y."/>
            <person name="Niu Y.Y."/>
            <person name="Sun X.Q."/>
            <person name="Xia J.Q."/>
            <person name="Xiao J."/>
            <person name="Xiong Z.Q."/>
            <person name="Xu L."/>
            <person name="Yang L."/>
            <person name="Zhang Y."/>
            <person name="Zhao W."/>
            <person name="Zhao X.D."/>
            <person name="Zheng Y.T."/>
            <person name="Zhou J.M."/>
            <person name="Zhu Y.B."/>
            <person name="Zhang G.J."/>
            <person name="Wang J."/>
            <person name="Yao Y.G."/>
        </authorList>
    </citation>
    <scope>NUCLEOTIDE SEQUENCE [LARGE SCALE GENOMIC DNA]</scope>
</reference>
<proteinExistence type="predicted"/>
<name>L9KUU3_TUPCH</name>
<gene>
    <name evidence="2" type="ORF">TREES_T100017068</name>
</gene>
<evidence type="ECO:0000313" key="3">
    <source>
        <dbReference type="Proteomes" id="UP000011518"/>
    </source>
</evidence>
<accession>L9KUU3</accession>
<evidence type="ECO:0000313" key="2">
    <source>
        <dbReference type="EMBL" id="ELW66561.1"/>
    </source>
</evidence>
<dbReference type="Proteomes" id="UP000011518">
    <property type="component" value="Unassembled WGS sequence"/>
</dbReference>
<organism evidence="2 3">
    <name type="scientific">Tupaia chinensis</name>
    <name type="common">Chinese tree shrew</name>
    <name type="synonym">Tupaia belangeri chinensis</name>
    <dbReference type="NCBI Taxonomy" id="246437"/>
    <lineage>
        <taxon>Eukaryota</taxon>
        <taxon>Metazoa</taxon>
        <taxon>Chordata</taxon>
        <taxon>Craniata</taxon>
        <taxon>Vertebrata</taxon>
        <taxon>Euteleostomi</taxon>
        <taxon>Mammalia</taxon>
        <taxon>Eutheria</taxon>
        <taxon>Euarchontoglires</taxon>
        <taxon>Scandentia</taxon>
        <taxon>Tupaiidae</taxon>
        <taxon>Tupaia</taxon>
    </lineage>
</organism>
<evidence type="ECO:0000256" key="1">
    <source>
        <dbReference type="SAM" id="MobiDB-lite"/>
    </source>
</evidence>
<sequence length="129" mass="13935">MADLFTDENNGSGDDVKLKDMQNLSGTVHGYGRQCAEERAVTGRNEDTEHLLPRAASHCFSWTVGMDRTIAPCTGSCADARVSYANSLSLTKACLHSCSPNTSTLPPSPQGQAREEQDCVVVMLRCVLK</sequence>
<protein>
    <submittedName>
        <fullName evidence="2">Uncharacterized protein</fullName>
    </submittedName>
</protein>
<dbReference type="EMBL" id="KB320648">
    <property type="protein sequence ID" value="ELW66561.1"/>
    <property type="molecule type" value="Genomic_DNA"/>
</dbReference>
<dbReference type="AlphaFoldDB" id="L9KUU3"/>
<keyword evidence="3" id="KW-1185">Reference proteome</keyword>
<reference evidence="3" key="1">
    <citation type="submission" date="2012-07" db="EMBL/GenBank/DDBJ databases">
        <title>Genome of the Chinese tree shrew, a rising model animal genetically related to primates.</title>
        <authorList>
            <person name="Zhang G."/>
            <person name="Fan Y."/>
            <person name="Yao Y."/>
            <person name="Huang Z."/>
        </authorList>
    </citation>
    <scope>NUCLEOTIDE SEQUENCE [LARGE SCALE GENOMIC DNA]</scope>
</reference>